<accession>A0A565CP24</accession>
<sequence>MVSFLFLQSSTSNLGESINAENLLKFTLRPHTNLGIDRSCILTQVTSSQVVNELLSEIPELKDKTEEIKQLWLTESNTVLPSCLEKIRRDDMETACFFRHGFIPAFKIPKRQCTLCRPIL</sequence>
<organism evidence="1 2">
    <name type="scientific">Arabis nemorensis</name>
    <dbReference type="NCBI Taxonomy" id="586526"/>
    <lineage>
        <taxon>Eukaryota</taxon>
        <taxon>Viridiplantae</taxon>
        <taxon>Streptophyta</taxon>
        <taxon>Embryophyta</taxon>
        <taxon>Tracheophyta</taxon>
        <taxon>Spermatophyta</taxon>
        <taxon>Magnoliopsida</taxon>
        <taxon>eudicotyledons</taxon>
        <taxon>Gunneridae</taxon>
        <taxon>Pentapetalae</taxon>
        <taxon>rosids</taxon>
        <taxon>malvids</taxon>
        <taxon>Brassicales</taxon>
        <taxon>Brassicaceae</taxon>
        <taxon>Arabideae</taxon>
        <taxon>Arabis</taxon>
    </lineage>
</organism>
<gene>
    <name evidence="1" type="ORF">ANE_LOCUS25781</name>
</gene>
<comment type="caution">
    <text evidence="1">The sequence shown here is derived from an EMBL/GenBank/DDBJ whole genome shotgun (WGS) entry which is preliminary data.</text>
</comment>
<dbReference type="EMBL" id="CABITT030000008">
    <property type="protein sequence ID" value="VVB15337.1"/>
    <property type="molecule type" value="Genomic_DNA"/>
</dbReference>
<name>A0A565CP24_9BRAS</name>
<dbReference type="Proteomes" id="UP000489600">
    <property type="component" value="Unassembled WGS sequence"/>
</dbReference>
<protein>
    <submittedName>
        <fullName evidence="1">Uncharacterized protein</fullName>
    </submittedName>
</protein>
<evidence type="ECO:0000313" key="1">
    <source>
        <dbReference type="EMBL" id="VVB15337.1"/>
    </source>
</evidence>
<reference evidence="1" key="1">
    <citation type="submission" date="2019-07" db="EMBL/GenBank/DDBJ databases">
        <authorList>
            <person name="Dittberner H."/>
        </authorList>
    </citation>
    <scope>NUCLEOTIDE SEQUENCE [LARGE SCALE GENOMIC DNA]</scope>
</reference>
<dbReference type="AlphaFoldDB" id="A0A565CP24"/>
<keyword evidence="2" id="KW-1185">Reference proteome</keyword>
<proteinExistence type="predicted"/>
<dbReference type="OrthoDB" id="527344at2759"/>
<evidence type="ECO:0000313" key="2">
    <source>
        <dbReference type="Proteomes" id="UP000489600"/>
    </source>
</evidence>